<dbReference type="Proteomes" id="UP000762676">
    <property type="component" value="Unassembled WGS sequence"/>
</dbReference>
<keyword evidence="2" id="KW-0813">Transport</keyword>
<dbReference type="AlphaFoldDB" id="A0AAV4G538"/>
<dbReference type="Gene3D" id="1.20.1250.20">
    <property type="entry name" value="MFS general substrate transporter like domains"/>
    <property type="match status" value="1"/>
</dbReference>
<feature type="transmembrane region" description="Helical" evidence="6">
    <location>
        <begin position="311"/>
        <end position="334"/>
    </location>
</feature>
<dbReference type="SUPFAM" id="SSF103473">
    <property type="entry name" value="MFS general substrate transporter"/>
    <property type="match status" value="1"/>
</dbReference>
<keyword evidence="3 6" id="KW-0812">Transmembrane</keyword>
<dbReference type="InterPro" id="IPR011701">
    <property type="entry name" value="MFS"/>
</dbReference>
<organism evidence="7 8">
    <name type="scientific">Elysia marginata</name>
    <dbReference type="NCBI Taxonomy" id="1093978"/>
    <lineage>
        <taxon>Eukaryota</taxon>
        <taxon>Metazoa</taxon>
        <taxon>Spiralia</taxon>
        <taxon>Lophotrochozoa</taxon>
        <taxon>Mollusca</taxon>
        <taxon>Gastropoda</taxon>
        <taxon>Heterobranchia</taxon>
        <taxon>Euthyneura</taxon>
        <taxon>Panpulmonata</taxon>
        <taxon>Sacoglossa</taxon>
        <taxon>Placobranchoidea</taxon>
        <taxon>Plakobranchidae</taxon>
        <taxon>Elysia</taxon>
    </lineage>
</organism>
<dbReference type="EMBL" id="BMAT01008204">
    <property type="protein sequence ID" value="GFR80125.1"/>
    <property type="molecule type" value="Genomic_DNA"/>
</dbReference>
<evidence type="ECO:0000256" key="2">
    <source>
        <dbReference type="ARBA" id="ARBA00022448"/>
    </source>
</evidence>
<dbReference type="InterPro" id="IPR036259">
    <property type="entry name" value="MFS_trans_sf"/>
</dbReference>
<feature type="transmembrane region" description="Helical" evidence="6">
    <location>
        <begin position="282"/>
        <end position="304"/>
    </location>
</feature>
<dbReference type="GO" id="GO:0022857">
    <property type="term" value="F:transmembrane transporter activity"/>
    <property type="evidence" value="ECO:0007669"/>
    <property type="project" value="InterPro"/>
</dbReference>
<keyword evidence="8" id="KW-1185">Reference proteome</keyword>
<feature type="transmembrane region" description="Helical" evidence="6">
    <location>
        <begin position="12"/>
        <end position="33"/>
    </location>
</feature>
<gene>
    <name evidence="7" type="ORF">ElyMa_004037900</name>
</gene>
<evidence type="ECO:0000313" key="7">
    <source>
        <dbReference type="EMBL" id="GFR80125.1"/>
    </source>
</evidence>
<evidence type="ECO:0000256" key="6">
    <source>
        <dbReference type="SAM" id="Phobius"/>
    </source>
</evidence>
<name>A0AAV4G538_9GAST</name>
<evidence type="ECO:0000256" key="1">
    <source>
        <dbReference type="ARBA" id="ARBA00004141"/>
    </source>
</evidence>
<keyword evidence="4 6" id="KW-1133">Transmembrane helix</keyword>
<evidence type="ECO:0000313" key="8">
    <source>
        <dbReference type="Proteomes" id="UP000762676"/>
    </source>
</evidence>
<proteinExistence type="predicted"/>
<protein>
    <submittedName>
        <fullName evidence="7">Major facilitator superfamily domain-containing protein 3</fullName>
    </submittedName>
</protein>
<comment type="caution">
    <text evidence="7">The sequence shown here is derived from an EMBL/GenBank/DDBJ whole genome shotgun (WGS) entry which is preliminary data.</text>
</comment>
<evidence type="ECO:0000256" key="3">
    <source>
        <dbReference type="ARBA" id="ARBA00022692"/>
    </source>
</evidence>
<feature type="transmembrane region" description="Helical" evidence="6">
    <location>
        <begin position="84"/>
        <end position="103"/>
    </location>
</feature>
<dbReference type="PANTHER" id="PTHR12778:SF10">
    <property type="entry name" value="MAJOR FACILITATOR SUPERFAMILY DOMAIN-CONTAINING PROTEIN 3"/>
    <property type="match status" value="1"/>
</dbReference>
<sequence length="362" mass="40204">MGDPFLRTSVTLRHSIYVVSVKCFFIFYILVGLPGGFQVRFLPIYFRKHGMSLAQVGLYRLLVLPWLLKGLWARYIDRHTDVRIWLKISLLLLVLLCVVAAQFPPTETIVVVTVLFLLNLITSVQDTAVDTLILDAFTPSQLLIGNVAQSVGERVGSIISGGVFSWYINFLDWSGVFYIMAALYGFGLLTSHILLPDWYASRSAGAEQLQMPSVQEQRSNFNAVASTNSQVTIVESAKQTFSNASMWMIVFVLFYKIGEVGVLSLFPLFLVDKGIDASQIGLWLGIIGQSVAVVGSTATAFYSFTFILGPLTVLMIIRAVCVVISWMTVVSWSIDPKTCFGHCTDFITLAVFEFTNALIKRS</sequence>
<dbReference type="PANTHER" id="PTHR12778">
    <property type="entry name" value="SOLUTE CARRIER FAMILY 33 ACETYL-COA TRANSPORTER -RELATED"/>
    <property type="match status" value="1"/>
</dbReference>
<feature type="transmembrane region" description="Helical" evidence="6">
    <location>
        <begin position="246"/>
        <end position="270"/>
    </location>
</feature>
<evidence type="ECO:0000256" key="5">
    <source>
        <dbReference type="ARBA" id="ARBA00023136"/>
    </source>
</evidence>
<dbReference type="GO" id="GO:0016020">
    <property type="term" value="C:membrane"/>
    <property type="evidence" value="ECO:0007669"/>
    <property type="project" value="UniProtKB-SubCell"/>
</dbReference>
<feature type="transmembrane region" description="Helical" evidence="6">
    <location>
        <begin position="177"/>
        <end position="195"/>
    </location>
</feature>
<accession>A0AAV4G538</accession>
<dbReference type="Pfam" id="PF07690">
    <property type="entry name" value="MFS_1"/>
    <property type="match status" value="1"/>
</dbReference>
<dbReference type="InterPro" id="IPR004752">
    <property type="entry name" value="AmpG_permease/AT-1"/>
</dbReference>
<keyword evidence="5 6" id="KW-0472">Membrane</keyword>
<evidence type="ECO:0000256" key="4">
    <source>
        <dbReference type="ARBA" id="ARBA00022989"/>
    </source>
</evidence>
<comment type="subcellular location">
    <subcellularLocation>
        <location evidence="1">Membrane</location>
        <topology evidence="1">Multi-pass membrane protein</topology>
    </subcellularLocation>
</comment>
<reference evidence="7 8" key="1">
    <citation type="journal article" date="2021" name="Elife">
        <title>Chloroplast acquisition without the gene transfer in kleptoplastic sea slugs, Plakobranchus ocellatus.</title>
        <authorList>
            <person name="Maeda T."/>
            <person name="Takahashi S."/>
            <person name="Yoshida T."/>
            <person name="Shimamura S."/>
            <person name="Takaki Y."/>
            <person name="Nagai Y."/>
            <person name="Toyoda A."/>
            <person name="Suzuki Y."/>
            <person name="Arimoto A."/>
            <person name="Ishii H."/>
            <person name="Satoh N."/>
            <person name="Nishiyama T."/>
            <person name="Hasebe M."/>
            <person name="Maruyama T."/>
            <person name="Minagawa J."/>
            <person name="Obokata J."/>
            <person name="Shigenobu S."/>
        </authorList>
    </citation>
    <scope>NUCLEOTIDE SEQUENCE [LARGE SCALE GENOMIC DNA]</scope>
</reference>